<comment type="caution">
    <text evidence="1">The sequence shown here is derived from an EMBL/GenBank/DDBJ whole genome shotgun (WGS) entry which is preliminary data.</text>
</comment>
<reference evidence="1" key="1">
    <citation type="journal article" date="2019" name="bioRxiv">
        <title>The Genome of the Zebra Mussel, Dreissena polymorpha: A Resource for Invasive Species Research.</title>
        <authorList>
            <person name="McCartney M.A."/>
            <person name="Auch B."/>
            <person name="Kono T."/>
            <person name="Mallez S."/>
            <person name="Zhang Y."/>
            <person name="Obille A."/>
            <person name="Becker A."/>
            <person name="Abrahante J.E."/>
            <person name="Garbe J."/>
            <person name="Badalamenti J.P."/>
            <person name="Herman A."/>
            <person name="Mangelson H."/>
            <person name="Liachko I."/>
            <person name="Sullivan S."/>
            <person name="Sone E.D."/>
            <person name="Koren S."/>
            <person name="Silverstein K.A.T."/>
            <person name="Beckman K.B."/>
            <person name="Gohl D.M."/>
        </authorList>
    </citation>
    <scope>NUCLEOTIDE SEQUENCE</scope>
    <source>
        <strain evidence="1">Duluth1</strain>
        <tissue evidence="1">Whole animal</tissue>
    </source>
</reference>
<reference evidence="1" key="2">
    <citation type="submission" date="2020-11" db="EMBL/GenBank/DDBJ databases">
        <authorList>
            <person name="McCartney M.A."/>
            <person name="Auch B."/>
            <person name="Kono T."/>
            <person name="Mallez S."/>
            <person name="Becker A."/>
            <person name="Gohl D.M."/>
            <person name="Silverstein K.A.T."/>
            <person name="Koren S."/>
            <person name="Bechman K.B."/>
            <person name="Herman A."/>
            <person name="Abrahante J.E."/>
            <person name="Garbe J."/>
        </authorList>
    </citation>
    <scope>NUCLEOTIDE SEQUENCE</scope>
    <source>
        <strain evidence="1">Duluth1</strain>
        <tissue evidence="1">Whole animal</tissue>
    </source>
</reference>
<accession>A0A9D4EFV4</accession>
<keyword evidence="2" id="KW-1185">Reference proteome</keyword>
<name>A0A9D4EFV4_DREPO</name>
<evidence type="ECO:0000313" key="2">
    <source>
        <dbReference type="Proteomes" id="UP000828390"/>
    </source>
</evidence>
<evidence type="ECO:0000313" key="1">
    <source>
        <dbReference type="EMBL" id="KAH3777420.1"/>
    </source>
</evidence>
<dbReference type="EMBL" id="JAIWYP010000009">
    <property type="protein sequence ID" value="KAH3777420.1"/>
    <property type="molecule type" value="Genomic_DNA"/>
</dbReference>
<dbReference type="AlphaFoldDB" id="A0A9D4EFV4"/>
<protein>
    <submittedName>
        <fullName evidence="1">Uncharacterized protein</fullName>
    </submittedName>
</protein>
<organism evidence="1 2">
    <name type="scientific">Dreissena polymorpha</name>
    <name type="common">Zebra mussel</name>
    <name type="synonym">Mytilus polymorpha</name>
    <dbReference type="NCBI Taxonomy" id="45954"/>
    <lineage>
        <taxon>Eukaryota</taxon>
        <taxon>Metazoa</taxon>
        <taxon>Spiralia</taxon>
        <taxon>Lophotrochozoa</taxon>
        <taxon>Mollusca</taxon>
        <taxon>Bivalvia</taxon>
        <taxon>Autobranchia</taxon>
        <taxon>Heteroconchia</taxon>
        <taxon>Euheterodonta</taxon>
        <taxon>Imparidentia</taxon>
        <taxon>Neoheterodontei</taxon>
        <taxon>Myida</taxon>
        <taxon>Dreissenoidea</taxon>
        <taxon>Dreissenidae</taxon>
        <taxon>Dreissena</taxon>
    </lineage>
</organism>
<sequence>MERKLNTVAYQVKDMGRRQQVKHQEYSRHILHIAGCSVKQMWSLMSHIQVDHELDVTSQVFAPVFEKTTSKHLRVDLTI</sequence>
<proteinExistence type="predicted"/>
<gene>
    <name evidence="1" type="ORF">DPMN_178863</name>
</gene>
<dbReference type="Proteomes" id="UP000828390">
    <property type="component" value="Unassembled WGS sequence"/>
</dbReference>